<evidence type="ECO:0000256" key="1">
    <source>
        <dbReference type="SAM" id="MobiDB-lite"/>
    </source>
</evidence>
<protein>
    <submittedName>
        <fullName evidence="2">Uncharacterized protein</fullName>
    </submittedName>
</protein>
<feature type="compositionally biased region" description="Polar residues" evidence="1">
    <location>
        <begin position="16"/>
        <end position="32"/>
    </location>
</feature>
<feature type="compositionally biased region" description="Basic residues" evidence="1">
    <location>
        <begin position="174"/>
        <end position="187"/>
    </location>
</feature>
<organism evidence="2 3">
    <name type="scientific">Brassica cretica</name>
    <name type="common">Mustard</name>
    <dbReference type="NCBI Taxonomy" id="69181"/>
    <lineage>
        <taxon>Eukaryota</taxon>
        <taxon>Viridiplantae</taxon>
        <taxon>Streptophyta</taxon>
        <taxon>Embryophyta</taxon>
        <taxon>Tracheophyta</taxon>
        <taxon>Spermatophyta</taxon>
        <taxon>Magnoliopsida</taxon>
        <taxon>eudicotyledons</taxon>
        <taxon>Gunneridae</taxon>
        <taxon>Pentapetalae</taxon>
        <taxon>rosids</taxon>
        <taxon>malvids</taxon>
        <taxon>Brassicales</taxon>
        <taxon>Brassicaceae</taxon>
        <taxon>Brassiceae</taxon>
        <taxon>Brassica</taxon>
    </lineage>
</organism>
<dbReference type="Proteomes" id="UP000266723">
    <property type="component" value="Unassembled WGS sequence"/>
</dbReference>
<dbReference type="EMBL" id="QGKV02000297">
    <property type="protein sequence ID" value="KAF3609247.1"/>
    <property type="molecule type" value="Genomic_DNA"/>
</dbReference>
<reference evidence="2 3" key="1">
    <citation type="journal article" date="2020" name="BMC Genomics">
        <title>Intraspecific diversification of the crop wild relative Brassica cretica Lam. using demographic model selection.</title>
        <authorList>
            <person name="Kioukis A."/>
            <person name="Michalopoulou V.A."/>
            <person name="Briers L."/>
            <person name="Pirintsos S."/>
            <person name="Studholme D.J."/>
            <person name="Pavlidis P."/>
            <person name="Sarris P.F."/>
        </authorList>
    </citation>
    <scope>NUCLEOTIDE SEQUENCE [LARGE SCALE GENOMIC DNA]</scope>
    <source>
        <strain evidence="3">cv. PFS-1207/04</strain>
    </source>
</reference>
<accession>A0ABQ7F093</accession>
<keyword evidence="3" id="KW-1185">Reference proteome</keyword>
<feature type="region of interest" description="Disordered" evidence="1">
    <location>
        <begin position="1"/>
        <end position="32"/>
    </location>
</feature>
<sequence>MSSTEPDMHERRDTATRLSKQWSFNTDAESASTIAKRISDYSSGKDEAHVSKTRTLRSGYNIRERHLASFSFWFDGNEATEEEWRSERRRNQPVSGYLQLSEQYLGFKQPGSVYSFSDVLERCKQEEVASKARYFDKMKSEAENCSLTQGDKLCNEKKWSLRLLFNGCVPSKKATTRRSSRARGRKRAAQEIPLP</sequence>
<gene>
    <name evidence="2" type="ORF">DY000_02049051</name>
</gene>
<evidence type="ECO:0000313" key="3">
    <source>
        <dbReference type="Proteomes" id="UP000266723"/>
    </source>
</evidence>
<feature type="compositionally biased region" description="Basic and acidic residues" evidence="1">
    <location>
        <begin position="1"/>
        <end position="15"/>
    </location>
</feature>
<proteinExistence type="predicted"/>
<feature type="region of interest" description="Disordered" evidence="1">
    <location>
        <begin position="172"/>
        <end position="195"/>
    </location>
</feature>
<comment type="caution">
    <text evidence="2">The sequence shown here is derived from an EMBL/GenBank/DDBJ whole genome shotgun (WGS) entry which is preliminary data.</text>
</comment>
<evidence type="ECO:0000313" key="2">
    <source>
        <dbReference type="EMBL" id="KAF3609247.1"/>
    </source>
</evidence>
<name>A0ABQ7F093_BRACR</name>